<dbReference type="Gene3D" id="3.40.50.1820">
    <property type="entry name" value="alpha/beta hydrolase"/>
    <property type="match status" value="1"/>
</dbReference>
<keyword evidence="2 4" id="KW-0378">Hydrolase</keyword>
<proteinExistence type="inferred from homology"/>
<dbReference type="Proteomes" id="UP001589798">
    <property type="component" value="Unassembled WGS sequence"/>
</dbReference>
<feature type="chain" id="PRO_5047223778" evidence="3">
    <location>
        <begin position="26"/>
        <end position="283"/>
    </location>
</feature>
<name>A0ABV6CZJ5_9SPHN</name>
<organism evidence="4 5">
    <name type="scientific">Novosphingobium soli</name>
    <dbReference type="NCBI Taxonomy" id="574956"/>
    <lineage>
        <taxon>Bacteria</taxon>
        <taxon>Pseudomonadati</taxon>
        <taxon>Pseudomonadota</taxon>
        <taxon>Alphaproteobacteria</taxon>
        <taxon>Sphingomonadales</taxon>
        <taxon>Sphingomonadaceae</taxon>
        <taxon>Novosphingobium</taxon>
    </lineage>
</organism>
<evidence type="ECO:0000313" key="4">
    <source>
        <dbReference type="EMBL" id="MFC0205826.1"/>
    </source>
</evidence>
<dbReference type="InterPro" id="IPR052558">
    <property type="entry name" value="Siderophore_Hydrolase_D"/>
</dbReference>
<dbReference type="GO" id="GO:0016787">
    <property type="term" value="F:hydrolase activity"/>
    <property type="evidence" value="ECO:0007669"/>
    <property type="project" value="UniProtKB-KW"/>
</dbReference>
<evidence type="ECO:0000313" key="5">
    <source>
        <dbReference type="Proteomes" id="UP001589798"/>
    </source>
</evidence>
<evidence type="ECO:0000256" key="3">
    <source>
        <dbReference type="SAM" id="SignalP"/>
    </source>
</evidence>
<reference evidence="4 5" key="1">
    <citation type="submission" date="2024-09" db="EMBL/GenBank/DDBJ databases">
        <authorList>
            <person name="Sun Q."/>
            <person name="Mori K."/>
        </authorList>
    </citation>
    <scope>NUCLEOTIDE SEQUENCE [LARGE SCALE GENOMIC DNA]</scope>
    <source>
        <strain evidence="4 5">CCM 7706</strain>
    </source>
</reference>
<dbReference type="SUPFAM" id="SSF53474">
    <property type="entry name" value="alpha/beta-Hydrolases"/>
    <property type="match status" value="1"/>
</dbReference>
<evidence type="ECO:0000256" key="1">
    <source>
        <dbReference type="ARBA" id="ARBA00005622"/>
    </source>
</evidence>
<keyword evidence="5" id="KW-1185">Reference proteome</keyword>
<protein>
    <submittedName>
        <fullName evidence="4">Alpha/beta hydrolase</fullName>
    </submittedName>
</protein>
<comment type="caution">
    <text evidence="4">The sequence shown here is derived from an EMBL/GenBank/DDBJ whole genome shotgun (WGS) entry which is preliminary data.</text>
</comment>
<dbReference type="InterPro" id="IPR029058">
    <property type="entry name" value="AB_hydrolase_fold"/>
</dbReference>
<dbReference type="EMBL" id="JBHLWK010000020">
    <property type="protein sequence ID" value="MFC0205826.1"/>
    <property type="molecule type" value="Genomic_DNA"/>
</dbReference>
<feature type="signal peptide" evidence="3">
    <location>
        <begin position="1"/>
        <end position="25"/>
    </location>
</feature>
<dbReference type="RefSeq" id="WP_379556179.1">
    <property type="nucleotide sequence ID" value="NZ_JBHUKO010000001.1"/>
</dbReference>
<dbReference type="PANTHER" id="PTHR40841:SF2">
    <property type="entry name" value="SIDEROPHORE-DEGRADING ESTERASE (EUROFUNG)"/>
    <property type="match status" value="1"/>
</dbReference>
<gene>
    <name evidence="4" type="ORF">ACFFJC_16290</name>
</gene>
<dbReference type="PANTHER" id="PTHR40841">
    <property type="entry name" value="SIDEROPHORE TRIACETYLFUSARININE C ESTERASE"/>
    <property type="match status" value="1"/>
</dbReference>
<keyword evidence="3" id="KW-0732">Signal</keyword>
<sequence length="283" mass="29932">MRWLRRLATALAMPAVLVSAGPLQAAPWELPRSDVETVSASDGHAYRVLVAWPEGPPPAEGWPVLWLLDGEDNFAVAAMTARRLARAGARSGVEPGVIVAIESGGLPRRVLDYTPPAPGYAIPEGMPAHGLNVGGGESFLDFIEERLRPLVAARWRVDPRRQTLMGHSFGGLLALDAMYEGRGFSRIVAVSPSLWYGDGVLARSEQHAGSGAKAALLVAASPDERTRAAPAGAPMAEAEALVARWRQRGNAARYLPLPGQDHGSTMLAAMAPAIRAAFGGEAQ</sequence>
<comment type="similarity">
    <text evidence="1">Belongs to the esterase D family.</text>
</comment>
<accession>A0ABV6CZJ5</accession>
<dbReference type="Pfam" id="PF00756">
    <property type="entry name" value="Esterase"/>
    <property type="match status" value="1"/>
</dbReference>
<dbReference type="InterPro" id="IPR000801">
    <property type="entry name" value="Esterase-like"/>
</dbReference>
<evidence type="ECO:0000256" key="2">
    <source>
        <dbReference type="ARBA" id="ARBA00022801"/>
    </source>
</evidence>